<evidence type="ECO:0000256" key="1">
    <source>
        <dbReference type="SAM" id="MobiDB-lite"/>
    </source>
</evidence>
<dbReference type="STRING" id="450851.PHZ_c0448"/>
<dbReference type="Proteomes" id="UP000001868">
    <property type="component" value="Chromosome"/>
</dbReference>
<keyword evidence="4" id="KW-1185">Reference proteome</keyword>
<sequence length="416" mass="43891">MACASRLALAAGVAVLGTTASAQTQQKVTGPVATYWMSASTQTGFGMPGAGGQPDPSAIMRQMMGGGGAQKSLVLQLGSSQASPAPAADHLPPPALQAGARLPLLTPRQVPATRDEDETPEVPREYQKPRGKMLVFWGCGERARPGQPYVIDFAKMAEGKQNPAGLFKGLDYRPMRPPAPGRNRTYGEWPNEKTRDLVPSAGSLVGAHTVRGNYAPEINFTLGREQDFLAPLVLTTNQKAPGGWANLAWNPVPQARAYYASAMGGDGETLVMWTSSETQAAAFSNPDFLSQGDITRLVAAKALMGPQTTSCAVPKEVLDAAPQAMFQLAAYGGEANFVHPPRPQDPKVAWNQEWAVKVRYRSATGGMLGTPMPGMADAEDAGEARPGAPAPKKDPKAERRRAIMKGLGGALGVPIP</sequence>
<reference evidence="3 4" key="1">
    <citation type="journal article" date="2008" name="BMC Genomics">
        <title>Complete genome of Phenylobacterium zucineum - a novel facultative intracellular bacterium isolated from human erythroleukemia cell line K562.</title>
        <authorList>
            <person name="Luo Y."/>
            <person name="Xu X."/>
            <person name="Ding Z."/>
            <person name="Liu Z."/>
            <person name="Zhang B."/>
            <person name="Yan Z."/>
            <person name="Sun J."/>
            <person name="Hu S."/>
            <person name="Hu X."/>
        </authorList>
    </citation>
    <scope>NUCLEOTIDE SEQUENCE [LARGE SCALE GENOMIC DNA]</scope>
    <source>
        <strain evidence="3 4">HLK1</strain>
    </source>
</reference>
<evidence type="ECO:0000313" key="4">
    <source>
        <dbReference type="Proteomes" id="UP000001868"/>
    </source>
</evidence>
<protein>
    <submittedName>
        <fullName evidence="3">Uncharacterized protein</fullName>
    </submittedName>
</protein>
<feature type="region of interest" description="Disordered" evidence="1">
    <location>
        <begin position="369"/>
        <end position="402"/>
    </location>
</feature>
<dbReference type="HOGENOM" id="CLU_051483_0_0_5"/>
<evidence type="ECO:0000256" key="2">
    <source>
        <dbReference type="SAM" id="SignalP"/>
    </source>
</evidence>
<evidence type="ECO:0000313" key="3">
    <source>
        <dbReference type="EMBL" id="ACG76862.1"/>
    </source>
</evidence>
<dbReference type="EMBL" id="CP000747">
    <property type="protein sequence ID" value="ACG76862.1"/>
    <property type="molecule type" value="Genomic_DNA"/>
</dbReference>
<name>B4REC0_PHEZH</name>
<feature type="compositionally biased region" description="Basic and acidic residues" evidence="1">
    <location>
        <begin position="391"/>
        <end position="401"/>
    </location>
</feature>
<dbReference type="AlphaFoldDB" id="B4REC0"/>
<dbReference type="RefSeq" id="WP_012521010.1">
    <property type="nucleotide sequence ID" value="NC_011144.1"/>
</dbReference>
<accession>B4REC0</accession>
<dbReference type="OrthoDB" id="564777at2"/>
<proteinExistence type="predicted"/>
<feature type="chain" id="PRO_5002825375" evidence="2">
    <location>
        <begin position="23"/>
        <end position="416"/>
    </location>
</feature>
<dbReference type="eggNOG" id="ENOG502ZAP0">
    <property type="taxonomic scope" value="Bacteria"/>
</dbReference>
<feature type="region of interest" description="Disordered" evidence="1">
    <location>
        <begin position="77"/>
        <end position="102"/>
    </location>
</feature>
<organism evidence="3 4">
    <name type="scientific">Phenylobacterium zucineum (strain HLK1)</name>
    <dbReference type="NCBI Taxonomy" id="450851"/>
    <lineage>
        <taxon>Bacteria</taxon>
        <taxon>Pseudomonadati</taxon>
        <taxon>Pseudomonadota</taxon>
        <taxon>Alphaproteobacteria</taxon>
        <taxon>Caulobacterales</taxon>
        <taxon>Caulobacteraceae</taxon>
        <taxon>Phenylobacterium</taxon>
    </lineage>
</organism>
<gene>
    <name evidence="3" type="ordered locus">PHZ_c0448</name>
</gene>
<dbReference type="KEGG" id="pzu:PHZ_c0448"/>
<keyword evidence="2" id="KW-0732">Signal</keyword>
<feature type="signal peptide" evidence="2">
    <location>
        <begin position="1"/>
        <end position="22"/>
    </location>
</feature>